<dbReference type="Gene3D" id="3.30.160.60">
    <property type="entry name" value="Classic Zinc Finger"/>
    <property type="match status" value="1"/>
</dbReference>
<evidence type="ECO:0000256" key="1">
    <source>
        <dbReference type="ARBA" id="ARBA00022588"/>
    </source>
</evidence>
<feature type="domain" description="RING-type" evidence="9">
    <location>
        <begin position="12"/>
        <end position="52"/>
    </location>
</feature>
<dbReference type="Pfam" id="PF15227">
    <property type="entry name" value="zf-C3HC4_4"/>
    <property type="match status" value="1"/>
</dbReference>
<dbReference type="Pfam" id="PF00622">
    <property type="entry name" value="SPRY"/>
    <property type="match status" value="1"/>
</dbReference>
<reference evidence="12" key="2">
    <citation type="submission" date="2025-08" db="UniProtKB">
        <authorList>
            <consortium name="Ensembl"/>
        </authorList>
    </citation>
    <scope>IDENTIFICATION</scope>
</reference>
<dbReference type="SMART" id="SM00336">
    <property type="entry name" value="BBOX"/>
    <property type="match status" value="1"/>
</dbReference>
<evidence type="ECO:0000256" key="3">
    <source>
        <dbReference type="ARBA" id="ARBA00022771"/>
    </source>
</evidence>
<evidence type="ECO:0000313" key="13">
    <source>
        <dbReference type="Proteomes" id="UP000265040"/>
    </source>
</evidence>
<dbReference type="GeneTree" id="ENSGT01040000240385"/>
<dbReference type="GO" id="GO:0005737">
    <property type="term" value="C:cytoplasm"/>
    <property type="evidence" value="ECO:0007669"/>
    <property type="project" value="UniProtKB-ARBA"/>
</dbReference>
<dbReference type="Proteomes" id="UP000265040">
    <property type="component" value="Chromosome 18"/>
</dbReference>
<dbReference type="InterPro" id="IPR013320">
    <property type="entry name" value="ConA-like_dom_sf"/>
</dbReference>
<accession>A0A3Q1IET3</accession>
<keyword evidence="3 6" id="KW-0863">Zinc-finger</keyword>
<dbReference type="RefSeq" id="XP_026208587.1">
    <property type="nucleotide sequence ID" value="XM_026352802.1"/>
</dbReference>
<reference evidence="12" key="3">
    <citation type="submission" date="2025-09" db="UniProtKB">
        <authorList>
            <consortium name="Ensembl"/>
        </authorList>
    </citation>
    <scope>IDENTIFICATION</scope>
</reference>
<dbReference type="InterPro" id="IPR003879">
    <property type="entry name" value="Butyrophylin_SPRY"/>
</dbReference>
<dbReference type="SMART" id="SM00184">
    <property type="entry name" value="RING"/>
    <property type="match status" value="1"/>
</dbReference>
<dbReference type="Gene3D" id="3.30.40.10">
    <property type="entry name" value="Zinc/RING finger domain, C3HC4 (zinc finger)"/>
    <property type="match status" value="1"/>
</dbReference>
<protein>
    <submittedName>
        <fullName evidence="12">Uncharacterized protein</fullName>
    </submittedName>
</protein>
<dbReference type="InterPro" id="IPR006574">
    <property type="entry name" value="PRY"/>
</dbReference>
<dbReference type="FunFam" id="2.60.120.920:FF:000004">
    <property type="entry name" value="Butyrophilin subfamily 1 member A1"/>
    <property type="match status" value="1"/>
</dbReference>
<evidence type="ECO:0000256" key="5">
    <source>
        <dbReference type="ARBA" id="ARBA00022859"/>
    </source>
</evidence>
<dbReference type="InterPro" id="IPR000315">
    <property type="entry name" value="Znf_B-box"/>
</dbReference>
<organism evidence="12 13">
    <name type="scientific">Anabas testudineus</name>
    <name type="common">Climbing perch</name>
    <name type="synonym">Anthias testudineus</name>
    <dbReference type="NCBI Taxonomy" id="64144"/>
    <lineage>
        <taxon>Eukaryota</taxon>
        <taxon>Metazoa</taxon>
        <taxon>Chordata</taxon>
        <taxon>Craniata</taxon>
        <taxon>Vertebrata</taxon>
        <taxon>Euteleostomi</taxon>
        <taxon>Actinopterygii</taxon>
        <taxon>Neopterygii</taxon>
        <taxon>Teleostei</taxon>
        <taxon>Neoteleostei</taxon>
        <taxon>Acanthomorphata</taxon>
        <taxon>Anabantaria</taxon>
        <taxon>Anabantiformes</taxon>
        <taxon>Anabantoidei</taxon>
        <taxon>Anabantidae</taxon>
        <taxon>Anabas</taxon>
    </lineage>
</organism>
<name>A0A3Q1IET3_ANATE</name>
<dbReference type="InterPro" id="IPR001841">
    <property type="entry name" value="Znf_RING"/>
</dbReference>
<dbReference type="PANTHER" id="PTHR25465:SF32">
    <property type="entry name" value="BLOODTHIRSTY-RELATED GENE FAMILY, MEMBER 16 ISOFORM X1-RELATED"/>
    <property type="match status" value="1"/>
</dbReference>
<feature type="domain" description="B box-type" evidence="10">
    <location>
        <begin position="150"/>
        <end position="190"/>
    </location>
</feature>
<dbReference type="PANTHER" id="PTHR25465">
    <property type="entry name" value="B-BOX DOMAIN CONTAINING"/>
    <property type="match status" value="1"/>
</dbReference>
<dbReference type="SUPFAM" id="SSF57850">
    <property type="entry name" value="RING/U-box"/>
    <property type="match status" value="1"/>
</dbReference>
<dbReference type="AlphaFoldDB" id="A0A3Q1IET3"/>
<dbReference type="Gene3D" id="4.10.830.40">
    <property type="match status" value="1"/>
</dbReference>
<dbReference type="OrthoDB" id="6105938at2759"/>
<evidence type="ECO:0000256" key="2">
    <source>
        <dbReference type="ARBA" id="ARBA00022723"/>
    </source>
</evidence>
<evidence type="ECO:0000313" key="12">
    <source>
        <dbReference type="Ensembl" id="ENSATEP00000018655.2"/>
    </source>
</evidence>
<dbReference type="InParanoid" id="A0A3Q1IET3"/>
<dbReference type="SUPFAM" id="SSF49899">
    <property type="entry name" value="Concanavalin A-like lectins/glucanases"/>
    <property type="match status" value="1"/>
</dbReference>
<dbReference type="InterPro" id="IPR051051">
    <property type="entry name" value="E3_ubiq-ligase_TRIM/RNF"/>
</dbReference>
<dbReference type="InterPro" id="IPR003877">
    <property type="entry name" value="SPRY_dom"/>
</dbReference>
<reference evidence="12" key="1">
    <citation type="submission" date="2021-04" db="EMBL/GenBank/DDBJ databases">
        <authorList>
            <consortium name="Wellcome Sanger Institute Data Sharing"/>
        </authorList>
    </citation>
    <scope>NUCLEOTIDE SEQUENCE [LARGE SCALE GENOMIC DNA]</scope>
</reference>
<evidence type="ECO:0000256" key="7">
    <source>
        <dbReference type="SAM" id="Coils"/>
    </source>
</evidence>
<dbReference type="PROSITE" id="PS50089">
    <property type="entry name" value="ZF_RING_2"/>
    <property type="match status" value="1"/>
</dbReference>
<keyword evidence="2" id="KW-0479">Metal-binding</keyword>
<dbReference type="Pfam" id="PF25600">
    <property type="entry name" value="TRIM_CC"/>
    <property type="match status" value="1"/>
</dbReference>
<evidence type="ECO:0000259" key="11">
    <source>
        <dbReference type="PROSITE" id="PS50188"/>
    </source>
</evidence>
<dbReference type="GO" id="GO:0008270">
    <property type="term" value="F:zinc ion binding"/>
    <property type="evidence" value="ECO:0007669"/>
    <property type="project" value="UniProtKB-KW"/>
</dbReference>
<feature type="region of interest" description="Disordered" evidence="8">
    <location>
        <begin position="78"/>
        <end position="97"/>
    </location>
</feature>
<dbReference type="SMART" id="SM00589">
    <property type="entry name" value="PRY"/>
    <property type="match status" value="1"/>
</dbReference>
<keyword evidence="7" id="KW-0175">Coiled coil</keyword>
<dbReference type="InterPro" id="IPR013083">
    <property type="entry name" value="Znf_RING/FYVE/PHD"/>
</dbReference>
<feature type="coiled-coil region" evidence="7">
    <location>
        <begin position="248"/>
        <end position="297"/>
    </location>
</feature>
<sequence>MASVLSEEQFLCSICLDIFKNPASIPCGHNFCLECIKRFWDVRQKAVCPLCKEVVKKRPELRVNVDLKDITEKFKRSRRNKPAYKASPRPRPTRQASTTDVPCDLCHGKDTMALISCLVCKTSYCESHLTPHLRDPEMTKHRLMDPATFTSSHVCKKHNQFLTMFCEKDQKPVCMKCTVSDHKNHDIVTIDTRSKTIKTQMKKINAEFQEMIQTRIRKTEKIKNSVELSRINKEKEIATSVQLFAEVISAFQQNHNLLIAEIEQKQEAAERRAEESVKELEQEIDNLQRRCNELQYLEYTEDSLHLIQSFPPLNAPLSSRDWSTVTFPTDMYMGATRRQFSKLVDICHELEKKLGADEVNKANQYAVDITLDPVTAAGWLIVSPDRKKVSIASQQKKLSIPDDPRRFDSCVSILGEQKFTSGKRYWVVQVGDKTDWDLGVARESINRKGTITVRPDSGYWAICRRKGSSLVACTSPSLTLHLQEIPQKVGIFLDYEEGSVSFYDAEVNTHIYTYSGCNFTEPLYPYFNPCCHDSGKNTAPLIICPLKVTFNEKPAAF</sequence>
<dbReference type="SMART" id="SM00449">
    <property type="entry name" value="SPRY"/>
    <property type="match status" value="1"/>
</dbReference>
<dbReference type="PROSITE" id="PS50188">
    <property type="entry name" value="B302_SPRY"/>
    <property type="match status" value="1"/>
</dbReference>
<dbReference type="CDD" id="cd13733">
    <property type="entry name" value="SPRY_PRY_C-I_1"/>
    <property type="match status" value="1"/>
</dbReference>
<dbReference type="PROSITE" id="PS50119">
    <property type="entry name" value="ZF_BBOX"/>
    <property type="match status" value="1"/>
</dbReference>
<feature type="domain" description="B30.2/SPRY" evidence="11">
    <location>
        <begin position="349"/>
        <end position="548"/>
    </location>
</feature>
<dbReference type="GeneID" id="113157358"/>
<dbReference type="PROSITE" id="PS00518">
    <property type="entry name" value="ZF_RING_1"/>
    <property type="match status" value="1"/>
</dbReference>
<keyword evidence="13" id="KW-1185">Reference proteome</keyword>
<keyword evidence="4" id="KW-0862">Zinc</keyword>
<dbReference type="Gene3D" id="2.60.120.920">
    <property type="match status" value="1"/>
</dbReference>
<keyword evidence="5" id="KW-0391">Immunity</keyword>
<dbReference type="InterPro" id="IPR058030">
    <property type="entry name" value="TRIM8/14/16/25/29/45/65_CC"/>
</dbReference>
<evidence type="ECO:0000259" key="10">
    <source>
        <dbReference type="PROSITE" id="PS50119"/>
    </source>
</evidence>
<evidence type="ECO:0000259" key="9">
    <source>
        <dbReference type="PROSITE" id="PS50089"/>
    </source>
</evidence>
<dbReference type="Pfam" id="PF13765">
    <property type="entry name" value="PRY"/>
    <property type="match status" value="1"/>
</dbReference>
<evidence type="ECO:0000256" key="4">
    <source>
        <dbReference type="ARBA" id="ARBA00022833"/>
    </source>
</evidence>
<evidence type="ECO:0000256" key="6">
    <source>
        <dbReference type="PROSITE-ProRule" id="PRU00024"/>
    </source>
</evidence>
<dbReference type="SUPFAM" id="SSF57845">
    <property type="entry name" value="B-box zinc-binding domain"/>
    <property type="match status" value="1"/>
</dbReference>
<dbReference type="Pfam" id="PF00643">
    <property type="entry name" value="zf-B_box"/>
    <property type="match status" value="1"/>
</dbReference>
<dbReference type="Ensembl" id="ENSATET00000018969.3">
    <property type="protein sequence ID" value="ENSATEP00000018655.2"/>
    <property type="gene ID" value="ENSATEG00000012997.3"/>
</dbReference>
<dbReference type="InterPro" id="IPR017907">
    <property type="entry name" value="Znf_RING_CS"/>
</dbReference>
<dbReference type="PRINTS" id="PR01407">
    <property type="entry name" value="BUTYPHLNCDUF"/>
</dbReference>
<evidence type="ECO:0000256" key="8">
    <source>
        <dbReference type="SAM" id="MobiDB-lite"/>
    </source>
</evidence>
<dbReference type="InterPro" id="IPR001870">
    <property type="entry name" value="B30.2/SPRY"/>
</dbReference>
<dbReference type="GO" id="GO:0045087">
    <property type="term" value="P:innate immune response"/>
    <property type="evidence" value="ECO:0007669"/>
    <property type="project" value="UniProtKB-KW"/>
</dbReference>
<proteinExistence type="predicted"/>
<keyword evidence="1" id="KW-0399">Innate immunity</keyword>
<dbReference type="InterPro" id="IPR043136">
    <property type="entry name" value="B30.2/SPRY_sf"/>
</dbReference>